<dbReference type="Gene3D" id="3.40.50.720">
    <property type="entry name" value="NAD(P)-binding Rossmann-like Domain"/>
    <property type="match status" value="1"/>
</dbReference>
<feature type="domain" description="NAD-dependent epimerase/dehydratase" evidence="1">
    <location>
        <begin position="3"/>
        <end position="283"/>
    </location>
</feature>
<reference evidence="3" key="1">
    <citation type="journal article" date="2019" name="Int. J. Syst. Evol. Microbiol.">
        <title>The Global Catalogue of Microorganisms (GCM) 10K type strain sequencing project: providing services to taxonomists for standard genome sequencing and annotation.</title>
        <authorList>
            <consortium name="The Broad Institute Genomics Platform"/>
            <consortium name="The Broad Institute Genome Sequencing Center for Infectious Disease"/>
            <person name="Wu L."/>
            <person name="Ma J."/>
        </authorList>
    </citation>
    <scope>NUCLEOTIDE SEQUENCE [LARGE SCALE GENOMIC DNA]</scope>
    <source>
        <strain evidence="3">CCUG 56401</strain>
    </source>
</reference>
<dbReference type="SUPFAM" id="SSF51735">
    <property type="entry name" value="NAD(P)-binding Rossmann-fold domains"/>
    <property type="match status" value="1"/>
</dbReference>
<dbReference type="PANTHER" id="PTHR43245">
    <property type="entry name" value="BIFUNCTIONAL POLYMYXIN RESISTANCE PROTEIN ARNA"/>
    <property type="match status" value="1"/>
</dbReference>
<dbReference type="Proteomes" id="UP001597018">
    <property type="component" value="Unassembled WGS sequence"/>
</dbReference>
<evidence type="ECO:0000259" key="1">
    <source>
        <dbReference type="Pfam" id="PF01370"/>
    </source>
</evidence>
<accession>A0ABW3FR42</accession>
<comment type="caution">
    <text evidence="2">The sequence shown here is derived from an EMBL/GenBank/DDBJ whole genome shotgun (WGS) entry which is preliminary data.</text>
</comment>
<dbReference type="EMBL" id="JBHTIW010000008">
    <property type="protein sequence ID" value="MFD0920620.1"/>
    <property type="molecule type" value="Genomic_DNA"/>
</dbReference>
<protein>
    <submittedName>
        <fullName evidence="2">NAD-dependent epimerase/dehydratase family protein</fullName>
    </submittedName>
</protein>
<name>A0ABW3FR42_9PSEU</name>
<dbReference type="PRINTS" id="PR01713">
    <property type="entry name" value="NUCEPIMERASE"/>
</dbReference>
<dbReference type="RefSeq" id="WP_345600202.1">
    <property type="nucleotide sequence ID" value="NZ_BAABLT010000006.1"/>
</dbReference>
<keyword evidence="3" id="KW-1185">Reference proteome</keyword>
<sequence length="361" mass="37769">MLVLVTGGAGFIGTRIVRALAEAGHGVRVLDALLPAAHGAPPRPAPPPAGVEFVRGDVREPATVEAALRGVDAVCHQAAMVGAGKDFGDAPDYVRCNDLGSAVLLTAMARRRVRVLVLAGSMVVYGEGCYTCARHGTVRPGPRRTEDLAAGRFEPACPRCASPLTPALVSEDAPPDPRTVYAATKVAQEHLAGCWARAGDGRVIALRYHNVYGPGMPRDTPYAGVASLFRSALAHGRPPRVFEDGGQRRDFIHVQDVAAANLAALTAADGLLAPGTLRAYNVGSGTPRTVGEMAAALASSCGGPQPVTTGEYRLGDVRHITASSARLRAELGWLPQISFAEGMREFATAPLRGENTRVPPR</sequence>
<gene>
    <name evidence="2" type="ORF">ACFQ16_12775</name>
</gene>
<dbReference type="InterPro" id="IPR036291">
    <property type="entry name" value="NAD(P)-bd_dom_sf"/>
</dbReference>
<organism evidence="2 3">
    <name type="scientific">Saccharopolyspora rosea</name>
    <dbReference type="NCBI Taxonomy" id="524884"/>
    <lineage>
        <taxon>Bacteria</taxon>
        <taxon>Bacillati</taxon>
        <taxon>Actinomycetota</taxon>
        <taxon>Actinomycetes</taxon>
        <taxon>Pseudonocardiales</taxon>
        <taxon>Pseudonocardiaceae</taxon>
        <taxon>Saccharopolyspora</taxon>
    </lineage>
</organism>
<proteinExistence type="predicted"/>
<dbReference type="Pfam" id="PF01370">
    <property type="entry name" value="Epimerase"/>
    <property type="match status" value="1"/>
</dbReference>
<dbReference type="InterPro" id="IPR001509">
    <property type="entry name" value="Epimerase_deHydtase"/>
</dbReference>
<dbReference type="InterPro" id="IPR050177">
    <property type="entry name" value="Lipid_A_modif_metabolic_enz"/>
</dbReference>
<dbReference type="PANTHER" id="PTHR43245:SF13">
    <property type="entry name" value="UDP-D-APIOSE_UDP-D-XYLOSE SYNTHASE 2"/>
    <property type="match status" value="1"/>
</dbReference>
<evidence type="ECO:0000313" key="3">
    <source>
        <dbReference type="Proteomes" id="UP001597018"/>
    </source>
</evidence>
<evidence type="ECO:0000313" key="2">
    <source>
        <dbReference type="EMBL" id="MFD0920620.1"/>
    </source>
</evidence>